<comment type="caution">
    <text evidence="3">The sequence shown here is derived from an EMBL/GenBank/DDBJ whole genome shotgun (WGS) entry which is preliminary data.</text>
</comment>
<dbReference type="PANTHER" id="PTHR42901:SF1">
    <property type="entry name" value="ALCOHOL DEHYDROGENASE"/>
    <property type="match status" value="1"/>
</dbReference>
<proteinExistence type="inferred from homology"/>
<dbReference type="Proteomes" id="UP000321764">
    <property type="component" value="Unassembled WGS sequence"/>
</dbReference>
<dbReference type="RefSeq" id="WP_147712230.1">
    <property type="nucleotide sequence ID" value="NZ_VKAD01000001.1"/>
</dbReference>
<dbReference type="InterPro" id="IPR002347">
    <property type="entry name" value="SDR_fam"/>
</dbReference>
<sequence>MSAPSKAQVNAVNANLLTDKVILITGASDGIGKEAALEFARQGAHVVLIARSQDKLEAIYDEIEATTDTRPTLFPYDLNTLNPDIALEMAQAIQQEYGRLDGVLFNASILGSKTTIADYPAQQWLDVINTNLNSCFYLTQALLPLLETADAGRIVFTSSGVGRKGRATWGAYAVSKFATEGLMQTLADEVKDSSSVKVFAVNPGGTRTQMRASAFPQEAPETLPSAKQHMPLYRYLMSEQSDHCHGLSLDAYDYL</sequence>
<dbReference type="GO" id="GO:0016491">
    <property type="term" value="F:oxidoreductase activity"/>
    <property type="evidence" value="ECO:0007669"/>
    <property type="project" value="UniProtKB-KW"/>
</dbReference>
<dbReference type="Gene3D" id="3.40.50.720">
    <property type="entry name" value="NAD(P)-binding Rossmann-like Domain"/>
    <property type="match status" value="1"/>
</dbReference>
<keyword evidence="2" id="KW-0560">Oxidoreductase</keyword>
<evidence type="ECO:0000256" key="2">
    <source>
        <dbReference type="ARBA" id="ARBA00023002"/>
    </source>
</evidence>
<dbReference type="SUPFAM" id="SSF51735">
    <property type="entry name" value="NAD(P)-binding Rossmann-fold domains"/>
    <property type="match status" value="1"/>
</dbReference>
<protein>
    <submittedName>
        <fullName evidence="3">YciK family oxidoreductase</fullName>
    </submittedName>
</protein>
<name>A0A5C8Z691_9GAMM</name>
<comment type="similarity">
    <text evidence="1">Belongs to the short-chain dehydrogenases/reductases (SDR) family.</text>
</comment>
<dbReference type="NCBIfam" id="NF006509">
    <property type="entry name" value="PRK08945.1"/>
    <property type="match status" value="1"/>
</dbReference>
<evidence type="ECO:0000313" key="4">
    <source>
        <dbReference type="Proteomes" id="UP000321764"/>
    </source>
</evidence>
<dbReference type="PRINTS" id="PR00081">
    <property type="entry name" value="GDHRDH"/>
</dbReference>
<dbReference type="PROSITE" id="PS00061">
    <property type="entry name" value="ADH_SHORT"/>
    <property type="match status" value="1"/>
</dbReference>
<dbReference type="OrthoDB" id="9790785at2"/>
<reference evidence="3 4" key="1">
    <citation type="submission" date="2019-07" db="EMBL/GenBank/DDBJ databases">
        <title>Reinekea sp. strain SSH23 genome sequencing and assembly.</title>
        <authorList>
            <person name="Kim I."/>
        </authorList>
    </citation>
    <scope>NUCLEOTIDE SEQUENCE [LARGE SCALE GENOMIC DNA]</scope>
    <source>
        <strain evidence="3 4">SSH23</strain>
    </source>
</reference>
<evidence type="ECO:0000256" key="1">
    <source>
        <dbReference type="ARBA" id="ARBA00006484"/>
    </source>
</evidence>
<dbReference type="InterPro" id="IPR036291">
    <property type="entry name" value="NAD(P)-bd_dom_sf"/>
</dbReference>
<evidence type="ECO:0000313" key="3">
    <source>
        <dbReference type="EMBL" id="TXR53137.1"/>
    </source>
</evidence>
<keyword evidence="4" id="KW-1185">Reference proteome</keyword>
<dbReference type="AlphaFoldDB" id="A0A5C8Z691"/>
<accession>A0A5C8Z691</accession>
<dbReference type="InterPro" id="IPR020904">
    <property type="entry name" value="Sc_DH/Rdtase_CS"/>
</dbReference>
<dbReference type="PANTHER" id="PTHR42901">
    <property type="entry name" value="ALCOHOL DEHYDROGENASE"/>
    <property type="match status" value="1"/>
</dbReference>
<organism evidence="3 4">
    <name type="scientific">Reinekea thalattae</name>
    <dbReference type="NCBI Taxonomy" id="2593301"/>
    <lineage>
        <taxon>Bacteria</taxon>
        <taxon>Pseudomonadati</taxon>
        <taxon>Pseudomonadota</taxon>
        <taxon>Gammaproteobacteria</taxon>
        <taxon>Oceanospirillales</taxon>
        <taxon>Saccharospirillaceae</taxon>
        <taxon>Reinekea</taxon>
    </lineage>
</organism>
<gene>
    <name evidence="3" type="ORF">FME95_00750</name>
</gene>
<dbReference type="EMBL" id="VKAD01000001">
    <property type="protein sequence ID" value="TXR53137.1"/>
    <property type="molecule type" value="Genomic_DNA"/>
</dbReference>
<dbReference type="Pfam" id="PF00106">
    <property type="entry name" value="adh_short"/>
    <property type="match status" value="1"/>
</dbReference>